<evidence type="ECO:0000313" key="1">
    <source>
        <dbReference type="EMBL" id="XDV03277.1"/>
    </source>
</evidence>
<reference evidence="1" key="1">
    <citation type="submission" date="2024-07" db="EMBL/GenBank/DDBJ databases">
        <authorList>
            <person name="Biller S.J."/>
        </authorList>
    </citation>
    <scope>NUCLEOTIDE SEQUENCE</scope>
    <source>
        <strain evidence="1">WC2429</strain>
    </source>
</reference>
<dbReference type="InterPro" id="IPR006626">
    <property type="entry name" value="PbH1"/>
</dbReference>
<dbReference type="NCBIfam" id="TIGR04131">
    <property type="entry name" value="Bac_Flav_CTERM"/>
    <property type="match status" value="1"/>
</dbReference>
<protein>
    <submittedName>
        <fullName evidence="1">Gliding motility-associated C-terminal domain-containing protein</fullName>
    </submittedName>
</protein>
<proteinExistence type="predicted"/>
<organism evidence="1">
    <name type="scientific">Flavobacterium sp. WC2429</name>
    <dbReference type="NCBI Taxonomy" id="3234140"/>
    <lineage>
        <taxon>Bacteria</taxon>
        <taxon>Pseudomonadati</taxon>
        <taxon>Bacteroidota</taxon>
        <taxon>Flavobacteriia</taxon>
        <taxon>Flavobacteriales</taxon>
        <taxon>Flavobacteriaceae</taxon>
        <taxon>Flavobacterium</taxon>
    </lineage>
</organism>
<dbReference type="SMART" id="SM00710">
    <property type="entry name" value="PbH1"/>
    <property type="match status" value="20"/>
</dbReference>
<dbReference type="InterPro" id="IPR026341">
    <property type="entry name" value="T9SS_type_B"/>
</dbReference>
<sequence>MYKTTLKIVTLRKIIFFLICLLVSINSYSQFYTTHYIAPAPWNYYSDANALVISTQSTSTVNVTIKKSDGTTVATISTISGSPAVYRFAGNPVGLNYLSLNTVLTNAGLIITSSAPTLVNLRNIASDNIPNVNGNNPDKYIKGNASLTSYGNPGIGIKFRVGYYRNGTLGPFQWETSIQNQLPTYSVMAIVNNTVVKLNGTTLTTLQAGQSYLFKAAIGSLVETSAGVVMNTGAILDNPDTCGDGTLCQIPPVSVLGKEYFLVRTQGSNTTNGIPVTSEQSTIVASEANTVVTISKYALSGSFISSSNITLVNAGDFYTFYNGDGSTPYSANRILSDKKVAVFTGSAQLCEVDISAISPTSACGGSYFVETSKFKKYDDTDLTYFGYVLIQSATAPVNLNGSNIETAAVGARRQLGNTGWYLIDFTSAQINTPNKITISSTSRIVVSLIQQGGGFSMSAFFSNFVEQPNTPTVTYKTKNGCSNGEALLTADAGFGPYQWYLNGVAISGATSNTYTASQIGAYTVAATLSCGEVVESPPVNVDLCTTDIAVIKVASNETPYKGGTITFTITAQNLSTVNNASNVVVSDVIPSGYTLISATPSAGTISSSSTWTIGTLNKNKTETLTIVATVNLTGNYANTATITTDNIDPNPYNNTSTSTPVPINTPIDAIDDAGTTVNGFVGGTSFTNVLSNDTLNGVLVDPTKVNTTFVSSTNAGITLSGTNVVVAAGTPAGNYSLVYKICEVLNPTNCDPATVTVPVSAAVIDAINDTGSSVNGFVGGTSFTNVLSNDTLNGVAVVGSKVNTTFVSSTNAGITLSGTNVLVAAGTPAGNYSLVYKICEVLNPTNCDPATVTVPVSAAVIDAINDTGSSVNGFVGGTSLTNVLSNDTLNGSLVDPTKVTTTFVSATNTGITLSGTNVVVAAGTPAGNYSLVYQICEKLNPTNCDQATVTVTVTKAVIDAIDDAGASVNGFIGGTSLTNVLSNDTLNGSLVDPTKVTTTFVSATNTGITLSGTNVVVAAGTPAGNYSLVYQICEKLNPTNCDQATVTVTVTKAVIDAIDDAGASVNGFIGGTSLTNVLSNDTLNGSLVDPTKVTTTFVSATNTGITLSGTNVVVAAGTPAGNYSLVYQICEKLNPTNCDQATVTVTVTKAVIDAIDDAGASVNGFIGGTSLTNVLSNDTLNGSLVDPTKVTTTFVSATNTGITLSGTNVVVAAGTPAGNYSLVYQICEKLNPTNCDQATVTVTVTKAVIDAIDDTGASVNGFIGGTSLTNVLSNDTLNGSLVDPTKVTTTFVSATNTGITLSGTNVVVAAGTPAGNYSLVYQICEKLNPTNCDQATVTVTVTKAVIDAIDDAGASVNGFIGGTSLTNVLSNDTLNGSLVDPTKVTTTFVSATNTGITLSGTNVVVAAGTPAGNYSLVYQICEKLNPTNCDQATVTVTVTKAVIDAIDDTGASVNGFIGGTSLTNVLSNDTLNGSLVDPTKVTTTFVSATNTGITLSGTNVVVAAGTPAGNYSLVYQICEKLNPTNCDQATVTVTVTKAVIDAIDDAGASVNGFIGGTSLTNVLSNDTLNGALVDPTKVTTTFVSATNTGITLSGTNVVVAAGTPAGNYSLVYQICEKLNPTNCDQATVTVTVTKAIIDAIDDAGASVNGFIGGTSLTNVLSNDTLNGSLVDPTKVTTTFVSATNTGITLSGTNVVVAAGTPAGNYSLVYQICEKLNPTNCDQATVTVTVTKAVIDAIDDAGASVNGFIGGTSLTNVLSNDTLNGSLVDPTKVTTTFVSATNTGITLSGTNVVVAAGTPAGNYSLVYQICEKLNPTNCDQATVTVTVTKAVIDAIDDAGASVNGFIGGTSLTNVLSNDTLNGSLVDPTKVTTTFVSATNTGITLSGTNVVVAAGTPAGNYSLVYQICEKLNPTNCDQATVTVTVTKAVIDAIDDAGASVNGFIGGTSLTNVLSNDTLNGSLVDPTKVTTTFVSATNTGITLSGTNVVVAAGTPAGNYSLVYQICEKLNPTNCDQATVTVTVTKAVIDAIDDAGASVNGFIGGTSLTNVLSNDTLNGSLVDPTKVTTTFVSATNTGITLSGTNVVVAAGTPAGNYSLVYQICEKLNPTNCDQATVTVTVTKAIIDAIDDAGASVNGFIGGTSLTNVLSNDTLNGSLVDPTKVTTTFVSATNTGITLSGTNVVVAAGTPAGNYSLVYQICEKLNPTNCDQATVTVTVTKAIIDAIDDAGASVNGFIGGTSLTNVLSNDTLNGSLVDPTKVTTTFVSATNTGITLSGTNVVVAAGTPAGNYSLVYQICEKLNPTNCDQATVTVTVTKAVIDAIDDAGASVNGFIGGTSLTNVLSNDTLNGALVDPTKVTTTFVSATNTGITLSGTNVVVAAGTPAGNYSLVYQICEKLNPTNCDQATVTVTVTKAIIDAIDDAGASVNGFIGGTSLTNVLSNDTLNGSLVDPTKVTTTFVSATNTGITLSGTNVVVAAGTPAGNYSLVYQICEKLNPTNCDQATVTVTVTKAIIDAIDDAGASVNGFIGGTSLTNVLSNDTLNGSLVDPTKVTTTFVSATNTGITLSGTNVVVAAGTPAGNYSLVYQICEKLNPSNCDTATVTVTVGKAIIDAIDDVVAGPINGKDGGDAGINVLTNDTLNGVKVVPADVVITSTATTALSVNTDGSVSVAAGTPAGEYTIQYTICEKLNPSNCDTATVTVTVGKAIIDAIDDVVAGPINGKDGGDAGINVLDNDTLNGVKVVPADVVITSTATTALSVNTDGSVSVAAGTPAGEYTIQYTICEKLNPSNCDTATVTVTVGKAIIDAIDDVVAGPINGKDGGDAGINVLTNDTLNGVKVVPADVVITSTATTALIVNTDGSVSVAAGTPAGEYTIQYTICEKLNPSNCDTATVTVTVGKAIIDAIDDVVAGPINGKDGGDAGINVLDNDTLNGVKVVPADVVITSTATTALSVNTDGSVSVAAGTPAGEYTIQYTICEKLNPSNCDTATVTVTVGKAIIDAIDDVVAGPINGKDGGDAGINVLDNDTLNGVKVVPADVVITSTATTALSVNTDGSVSVAAGTPAGEYTIQYTICEKLNPSNCDTATVTVTVGKAIIDAIDDVVAGPINGKDGGDAGINVLDNDTLNGVKVVPADVVITSTATTALSVNTDGSVSVAAGTPAGEYTIQYTICEKLNPSNCDTATVTVTVGKAIIDAIDDVVAGPINGKDGGDAGINVLDNDTLNGVKVVPADVVITSTATTALSVNTDGSVSVAAGTPAGEYTIQYTICEKLNPSNCDTATVTVTVGKAIIDAIDDVVAGPINGKDGGDAGINVLTNDTLNGVKVVPADVVITSTATTALSVNTDGSVSVAAGTPAGEYTIQYTICEKLNPSNCDTATVTVTVGKAIIDAIDDVVAGPINGKDGGDAGINVLDNDTLNGVKVVPADVVITSTATTALSVNTDGSVSVAAGTPAGEYTIQYTICEKLNPSNCDTATVTVTVGKAIIDAIDDVVAGPINGKDGGDAGINVLDNDTLNGVKVVPADVVITSTATTALSVNTDGTVSIAPNTPAGEYTIQYTICEKLNPSNCDTATVTVTVGKAIIDAIDDVVAGPINGKDGGDAGINVLDNDTLNGVKVVPADVVITSTATTALSVNTDGSVSVAAGTPAGEYTIQYTICEKLNPSNCDTATVTVTVGKAIIDAIDDVVAGPINGKDGGDAGINVLTNDTLNGVKVVPADVVITSTATTALSVNTDGSVSVAAGTPAGEYTIQYTICEKLNPSNCDTATVTVTVGKAIIDAIDDVVAGPINGKDGGDAGINVLDNDTLNGVKVVPADVVITSTATTALSVNTDGSVSVAAGTPAGEYTIQYTICEKLNPSNCDTATVTVTVGKAIIDAIDDVVAGPINGKDGGDAGINVLTNDTLNGVKVVPADVVITSTATTALSVNTDGSVSVAAGTPAGEYTIQYTICEKLNPSNCDTATVTVTVGKAIIDAIDDVVAGPINGKDGGDAGINVLTNDTLNGVKVVPADVVITSTATTALSVNTDGSVSVAAGTPAGEYTIQYTICEKLNPSNCDTATVTVTVGKAIIDAIDDVVAGPINGKDGGDAGINVLDNDTLNGVKVVPADVVITSTATTALSVNTDGSVSVAAGTPAGEYTIQYTICEKLNPSNCDTATVTVTVGKAIIDAIDDVVAGPINGKDGGDAGINVLTNDTLNGVKVVPADVVITSTATTALSVNTDGSVSVAAGTPAGEYTIQYTICEKLNPSNCDTATVTVTVGKAIIDAIDDVVAGPINGKDGGDAGINVLDNDTLNGVKVVPADVVITSTATTALSVNTDGSVSVAAGTPAGEYTIQYTICEKLNPSNCDTATVTVTVGKAIIDAIDDVVAGPINGKDGGDAGINVLTNDTLNGVKVVPADVVITSTATTALSVNTDGSVSVAAGTPAGEYTIQYTICEKLNPSNCDTATVTVTVGKAIIDAIDDVVAGPINGKDGGDAGINVLTNDTLNGVKVVPADVVITSTATTALSVNTDGSVSVAAGTPAGEYTIQYTICEKLNPSNCDTATVTVTVGKAIIDAIDDVVAGPINGKDGGDAGINVLTNDTLNGVKVVPADVVITSTATTALSVNTDGSVSVAAGTPAGEYTIQYTICEKLNPSNCDTATVTVTVGKAIIDAIDDVVAGPINGKDGGDAGINVLDNDTLNGVKVVPADVVITSTATTALSVNTDGSVSVAAGTPAGEYTIQYTICEKLNPSNCDTATVTVTVGKAIIDAIDDVVAGPINGKDGGDAGINVLTNDTLNGVKVVPADVVITSTATTALSVNTDGSVSVAAGTPAGEYTIQYTICEKLNPSNCDTATVTVTVGKAIIDAIDDVVAGPINGKDGGDAGINVLDNDTLNGVKVVPADVVITSTATTALSVNTDGSVSVAAGTPAGEYTIQYTICEKLNPSNCDTATVTVTVGKAIIDAIDDVVAGPINGKDGGDAGINVLTNDTLNGVKVVPADVVITSTATTALSVNTDGSVSVAAGTPAGEYTIQYTICEKLNPSNCDTATVTVTVGKAIIDAIDDVVAGPINGKDGGDAGINVLTNDTLNGVKVVPADVVITSTATTALSVNTDGSVSVAAGTPAGEYTIQYTICEKLNPSNCDTATVTVTVGKAIIDAIDDVVAGPINGKDGGDAGINVLTNDTLNGVKVVPADVVITSTATTALSVNTDGSVSVAAGTPAGEYTIQYTICEKLNPSNCDTATVTVTVGKAIIDAIDDVVAGPINGKDGGDAGINVLDNDTLNGVKVVPADVVITSTATTALSVNTDGSVSVAAGTPAGEYTIQYTICEKLNPSNCDTATVTVTVGKAIIDAIDDVVAGPINGKDGGDAGINVLTNDTLNGVKVVPADVVITSTATTALSVNTDGSVSVAAGTPAGEYTIQYTICEKLNPSNCDTATVTVTVGKAIIDAIDDVVAGPINGKDGGDAGINVLDNDTLNGVKVVPADVVITSTATTALSVNTDGSVSVAAGTPAGEYTIQYTICEKLNPSNCDTATVTVTVGKAIIDAIDDVVAGPINGKDGGDAGINVLTNDTLNGVKVVPADVVITSTATTALSVNTDGSVSVAAGTPAGEYTIQYTICEKLNPSNCDTATVTVTVGKAIIDAIDDVVAGPINGKDGGDAGINVLDNDTLNGVKVVPADVVITSTATTALSVNTDGSVSVAAGTPAGEYTIQYTICEKLNPSNCDTATVTVTVGKAIIDAIDDVVAGPINGKDGGDAGINVLTNDTLNGVKVVPADVVITSTATTALSVNTDGSVSVAAGTPAGEYTIQYTICEKLNPSNCDTATVTVTVGKAIIDAIDDVVAGPINGKDGGDAGINVLTNDTLNGVKVVPADVVITSTATTALSVNTDGSVSVAAGTPAGEYTIQYTICEKLNPSNCDTATVTVTVGKAIIDAIDDVVAGPINGKDGGDAGINVLTNDTLNGVKVVPADVVITSTATTALSVNTDGSVSVAAGTPAGEYTIQYTICEKLNPSNCDTATVTVTVGKAIIDAIDDVVAGPINGKDGGDAGINVLDNDTLNGVKVVPADVVITSTATTALSVNTDGSVSVAAGTPAGEYTIQYTICEKLNPSNCDTATVTVTVGKAIIDAIDDVVAGPINGKDGGDAGINVLTNDTLNGVKVVPADVVITSTATTALSVNTDGSVSVAAGTPAGEYTIQYTICEKLNPSNCDTATVTVTVGKAIIDAIDDVVAGPINGKDGGDAGINVLDNDTLNGVKVVPADVVITSTATTALSVNTDGSVSVAAGTPAGEYTIQYTICEKLNPSNCDTATVTVTVGKAIIDAIDDVVAGPINGKDGGDAGINVLDNDTLNGVKVVPADVVITSTATTALSVNTDGSVSVAAGTPAGEYTIQYTICEKLNPSNCDTATVTVTVGKAIIDAIDDVVAGPINGKDGGDAGINVLINDTLNGVKVVPADVVITSTATTALSVNTDGSVSVAAGTPAGEYTIQYTICEKLNPSNCDTATVTVHVVAAPIDAVSDIGGPINGATGGTVPSVLTNDTLNGVPVNPSDVVLTSTPNGPLTVNADGTVSIAPNTPAGDYTVPYTICEVLNPTNCDTATVTVHVVAAPIDAVSDNGGPINGATGGTVQSVLTNDTLNGVPVKPSDVVLTSTPNGPLTVNADGTVSIAPNTPAGDYTVPYTICEVLNPTNCDTATVTVHVVAAPIDAVADVAGPINGTTGGIVPSVLTNDTLNGVPVNPSDVVLISTPNGPLTINADGTVSIAPNTPAGDYTVPYTICEVLNPTNCDTATVTVHVVAAPIDAVADVAGPINGTTGGTVPSVLTNDTLNGVPVNPSDVVLTSTPNGPLTVNADGTVSIAPNTPAGDYTVTYTICEVLNPTNCDTATVTVTVAAGQTESPSISIIKTGVFNDSNNDGFAQVGETISYSFLITNTGNMALSNVTVTDNLTGLILTGSPIVSLGAGETNNTAYSGVYPVTLRDIQLGLVTNYANVTGSILNGTIVKDDTQIETKLNEEPIVLPALECVIEVFNAVSPNGDGNNDFFRIDGLECYPENKVEIYNRWGVLVFERVGYNNTDKSFKGFSEGRVTISQSEGLPTGTYYYILKYKDNDAIGHEKAGYLYLNR</sequence>
<dbReference type="Pfam" id="PF13585">
    <property type="entry name" value="CHU_C"/>
    <property type="match status" value="1"/>
</dbReference>
<dbReference type="RefSeq" id="WP_369766071.1">
    <property type="nucleotide sequence ID" value="NZ_CP165627.1"/>
</dbReference>
<dbReference type="EMBL" id="CP165627">
    <property type="protein sequence ID" value="XDV03277.1"/>
    <property type="molecule type" value="Genomic_DNA"/>
</dbReference>
<name>A0AB39WQL1_9FLAO</name>
<gene>
    <name evidence="1" type="ORF">AB3G32_06340</name>
</gene>
<dbReference type="Gene3D" id="2.60.40.1170">
    <property type="entry name" value="Mu homology domain, subdomain B"/>
    <property type="match status" value="1"/>
</dbReference>
<accession>A0AB39WQL1</accession>